<dbReference type="RefSeq" id="WP_093039395.1">
    <property type="nucleotide sequence ID" value="NZ_FOAG01000027.1"/>
</dbReference>
<feature type="transmembrane region" description="Helical" evidence="7">
    <location>
        <begin position="133"/>
        <end position="157"/>
    </location>
</feature>
<dbReference type="PROSITE" id="PS50928">
    <property type="entry name" value="ABC_TM1"/>
    <property type="match status" value="1"/>
</dbReference>
<dbReference type="Gene3D" id="1.10.3720.10">
    <property type="entry name" value="MetI-like"/>
    <property type="match status" value="1"/>
</dbReference>
<keyword evidence="10" id="KW-1185">Reference proteome</keyword>
<evidence type="ECO:0000313" key="10">
    <source>
        <dbReference type="Proteomes" id="UP000199582"/>
    </source>
</evidence>
<evidence type="ECO:0000259" key="8">
    <source>
        <dbReference type="PROSITE" id="PS50928"/>
    </source>
</evidence>
<feature type="transmembrane region" description="Helical" evidence="7">
    <location>
        <begin position="20"/>
        <end position="44"/>
    </location>
</feature>
<feature type="transmembrane region" description="Helical" evidence="7">
    <location>
        <begin position="88"/>
        <end position="113"/>
    </location>
</feature>
<comment type="subcellular location">
    <subcellularLocation>
        <location evidence="1 7">Cell membrane</location>
        <topology evidence="1 7">Multi-pass membrane protein</topology>
    </subcellularLocation>
</comment>
<reference evidence="9 10" key="1">
    <citation type="submission" date="2016-10" db="EMBL/GenBank/DDBJ databases">
        <authorList>
            <person name="de Groot N.N."/>
        </authorList>
    </citation>
    <scope>NUCLEOTIDE SEQUENCE [LARGE SCALE GENOMIC DNA]</scope>
    <source>
        <strain evidence="9 10">DSM 100674</strain>
    </source>
</reference>
<dbReference type="GO" id="GO:0005886">
    <property type="term" value="C:plasma membrane"/>
    <property type="evidence" value="ECO:0007669"/>
    <property type="project" value="UniProtKB-SubCell"/>
</dbReference>
<evidence type="ECO:0000256" key="7">
    <source>
        <dbReference type="RuleBase" id="RU363032"/>
    </source>
</evidence>
<comment type="similarity">
    <text evidence="7">Belongs to the binding-protein-dependent transport system permease family.</text>
</comment>
<feature type="transmembrane region" description="Helical" evidence="7">
    <location>
        <begin position="213"/>
        <end position="230"/>
    </location>
</feature>
<dbReference type="CDD" id="cd06261">
    <property type="entry name" value="TM_PBP2"/>
    <property type="match status" value="1"/>
</dbReference>
<dbReference type="OrthoDB" id="9766870at2"/>
<gene>
    <name evidence="9" type="ORF">SAMN05443999_1273</name>
</gene>
<name>A0A1H7Y1A5_9RHOB</name>
<evidence type="ECO:0000256" key="6">
    <source>
        <dbReference type="ARBA" id="ARBA00023136"/>
    </source>
</evidence>
<dbReference type="PANTHER" id="PTHR43386">
    <property type="entry name" value="OLIGOPEPTIDE TRANSPORT SYSTEM PERMEASE PROTEIN APPC"/>
    <property type="match status" value="1"/>
</dbReference>
<keyword evidence="2 7" id="KW-0813">Transport</keyword>
<evidence type="ECO:0000256" key="3">
    <source>
        <dbReference type="ARBA" id="ARBA00022475"/>
    </source>
</evidence>
<evidence type="ECO:0000313" key="9">
    <source>
        <dbReference type="EMBL" id="SEM39753.1"/>
    </source>
</evidence>
<evidence type="ECO:0000256" key="5">
    <source>
        <dbReference type="ARBA" id="ARBA00022989"/>
    </source>
</evidence>
<dbReference type="Pfam" id="PF00528">
    <property type="entry name" value="BPD_transp_1"/>
    <property type="match status" value="1"/>
</dbReference>
<sequence length="290" mass="30777">MTLHEQPVQASTKSGMLSPLGLSGTIAVGVLISFLVVGLAAPLIAPHGYSEVISDMSFLPVGEAGLLGTDYLGRDLLSRLLYGARTTLLLALAATAIAFVFGVLGGAAAGILGGRWDMAMSRINDVFFGFPQIMLALIVVSAVGTSYTVLIVTVGFIEGTRVYRIARALAQNIMTMEFVQISIARGENMGWILWNEILPNAAVPLSTDLGLRFTYSILLLSALSFLGLGVQPPAADWGVMVRENLTGLHFGAAAALMPALAIFSVTLSVNHLVDLRLSRMQRDISEELLS</sequence>
<evidence type="ECO:0000256" key="4">
    <source>
        <dbReference type="ARBA" id="ARBA00022692"/>
    </source>
</evidence>
<protein>
    <submittedName>
        <fullName evidence="9">Peptide/nickel transport system permease protein</fullName>
    </submittedName>
</protein>
<keyword evidence="3" id="KW-1003">Cell membrane</keyword>
<keyword evidence="6 7" id="KW-0472">Membrane</keyword>
<dbReference type="InterPro" id="IPR000515">
    <property type="entry name" value="MetI-like"/>
</dbReference>
<dbReference type="AlphaFoldDB" id="A0A1H7Y1A5"/>
<dbReference type="InterPro" id="IPR035906">
    <property type="entry name" value="MetI-like_sf"/>
</dbReference>
<feature type="domain" description="ABC transmembrane type-1" evidence="8">
    <location>
        <begin position="84"/>
        <end position="273"/>
    </location>
</feature>
<keyword evidence="4 7" id="KW-0812">Transmembrane</keyword>
<keyword evidence="5 7" id="KW-1133">Transmembrane helix</keyword>
<evidence type="ECO:0000256" key="2">
    <source>
        <dbReference type="ARBA" id="ARBA00022448"/>
    </source>
</evidence>
<dbReference type="STRING" id="1287727.SAMN05443999_1273"/>
<dbReference type="Proteomes" id="UP000199582">
    <property type="component" value="Unassembled WGS sequence"/>
</dbReference>
<dbReference type="InterPro" id="IPR050366">
    <property type="entry name" value="BP-dependent_transpt_permease"/>
</dbReference>
<feature type="transmembrane region" description="Helical" evidence="7">
    <location>
        <begin position="250"/>
        <end position="273"/>
    </location>
</feature>
<dbReference type="EMBL" id="FOAG01000027">
    <property type="protein sequence ID" value="SEM39753.1"/>
    <property type="molecule type" value="Genomic_DNA"/>
</dbReference>
<evidence type="ECO:0000256" key="1">
    <source>
        <dbReference type="ARBA" id="ARBA00004651"/>
    </source>
</evidence>
<dbReference type="SUPFAM" id="SSF161098">
    <property type="entry name" value="MetI-like"/>
    <property type="match status" value="1"/>
</dbReference>
<dbReference type="GO" id="GO:0055085">
    <property type="term" value="P:transmembrane transport"/>
    <property type="evidence" value="ECO:0007669"/>
    <property type="project" value="InterPro"/>
</dbReference>
<accession>A0A1H7Y1A5</accession>
<dbReference type="PANTHER" id="PTHR43386:SF25">
    <property type="entry name" value="PEPTIDE ABC TRANSPORTER PERMEASE PROTEIN"/>
    <property type="match status" value="1"/>
</dbReference>
<organism evidence="9 10">
    <name type="scientific">Roseovarius azorensis</name>
    <dbReference type="NCBI Taxonomy" id="1287727"/>
    <lineage>
        <taxon>Bacteria</taxon>
        <taxon>Pseudomonadati</taxon>
        <taxon>Pseudomonadota</taxon>
        <taxon>Alphaproteobacteria</taxon>
        <taxon>Rhodobacterales</taxon>
        <taxon>Roseobacteraceae</taxon>
        <taxon>Roseovarius</taxon>
    </lineage>
</organism>
<proteinExistence type="inferred from homology"/>